<evidence type="ECO:0000256" key="3">
    <source>
        <dbReference type="ARBA" id="ARBA00022840"/>
    </source>
</evidence>
<evidence type="ECO:0000256" key="1">
    <source>
        <dbReference type="ARBA" id="ARBA00022598"/>
    </source>
</evidence>
<evidence type="ECO:0000256" key="4">
    <source>
        <dbReference type="ARBA" id="ARBA00023267"/>
    </source>
</evidence>
<evidence type="ECO:0000256" key="2">
    <source>
        <dbReference type="ARBA" id="ARBA00022741"/>
    </source>
</evidence>
<dbReference type="Gene3D" id="1.10.10.10">
    <property type="entry name" value="Winged helix-like DNA-binding domain superfamily/Winged helix DNA-binding domain"/>
    <property type="match status" value="1"/>
</dbReference>
<feature type="binding site" evidence="6">
    <location>
        <position position="119"/>
    </location>
    <ligand>
        <name>biotin</name>
        <dbReference type="ChEBI" id="CHEBI:57586"/>
    </ligand>
</feature>
<keyword evidence="9" id="KW-1185">Reference proteome</keyword>
<sequence>MSISDQLIRLLHLLADGRFHSGTELARALDVGRSAIWKHLQALDGLGVELVGVSGKGYKLQRPLQLLDRQHILDQLGPRAEALISELEIHPAIASTNGHLMELARHTPSVGRVCLAEYQTAGKGRRGRHWVSPFGHNVYLSVLWHYQTGPGAITGLSLALGVAVVRALSRAGVQEVGLKWPNDIYWRGRKLAGILIEVSGESSGPCHAVAGLGLNLYLPERQAEPIEQAWVDLRHIMGEEVMRQRNRLVALLLNEMLPVLADFEQRTLQDFIDDWRNFDCMRGKAVNVLIGEQAFAGIVRGIDDQGLLLLEDHAGRVRAFASGEVSFRPA</sequence>
<keyword evidence="6" id="KW-0804">Transcription</keyword>
<dbReference type="SUPFAM" id="SSF50037">
    <property type="entry name" value="C-terminal domain of transcriptional repressors"/>
    <property type="match status" value="1"/>
</dbReference>
<dbReference type="NCBIfam" id="TIGR00121">
    <property type="entry name" value="birA_ligase"/>
    <property type="match status" value="1"/>
</dbReference>
<dbReference type="PANTHER" id="PTHR12835:SF5">
    <property type="entry name" value="BIOTIN--PROTEIN LIGASE"/>
    <property type="match status" value="1"/>
</dbReference>
<gene>
    <name evidence="6 8" type="primary">birA</name>
    <name evidence="8" type="ORF">NP596_03430</name>
</gene>
<reference evidence="8 9" key="1">
    <citation type="submission" date="2022-07" db="EMBL/GenBank/DDBJ databases">
        <title>Methylomonas rivi sp. nov., Methylomonas rosea sp. nov., Methylomonas aureus sp. nov. and Methylomonas subterranea sp. nov., four novel methanotrophs isolated from a freshwater creek and the deep terrestrial subsurface.</title>
        <authorList>
            <person name="Abin C."/>
            <person name="Sankaranarayanan K."/>
            <person name="Garner C."/>
            <person name="Sindelar R."/>
            <person name="Kotary K."/>
            <person name="Garner R."/>
            <person name="Barclay S."/>
            <person name="Lawson P."/>
            <person name="Krumholz L."/>
        </authorList>
    </citation>
    <scope>NUCLEOTIDE SEQUENCE [LARGE SCALE GENOMIC DNA]</scope>
    <source>
        <strain evidence="8 9">WSC-6</strain>
    </source>
</reference>
<feature type="binding site" evidence="6">
    <location>
        <begin position="95"/>
        <end position="97"/>
    </location>
    <ligand>
        <name>biotin</name>
        <dbReference type="ChEBI" id="CHEBI:57586"/>
    </ligand>
</feature>
<dbReference type="HAMAP" id="MF_00978">
    <property type="entry name" value="Bifunct_BirA"/>
    <property type="match status" value="1"/>
</dbReference>
<evidence type="ECO:0000313" key="9">
    <source>
        <dbReference type="Proteomes" id="UP001524586"/>
    </source>
</evidence>
<dbReference type="RefSeq" id="WP_256613827.1">
    <property type="nucleotide sequence ID" value="NZ_JANIBK010000010.1"/>
</dbReference>
<dbReference type="SUPFAM" id="SSF46785">
    <property type="entry name" value="Winged helix' DNA-binding domain"/>
    <property type="match status" value="1"/>
</dbReference>
<dbReference type="InterPro" id="IPR036390">
    <property type="entry name" value="WH_DNA-bd_sf"/>
</dbReference>
<feature type="binding site" evidence="6">
    <location>
        <position position="190"/>
    </location>
    <ligand>
        <name>biotin</name>
        <dbReference type="ChEBI" id="CHEBI:57586"/>
    </ligand>
</feature>
<dbReference type="NCBIfam" id="NF008847">
    <property type="entry name" value="PRK11886.1-2"/>
    <property type="match status" value="1"/>
</dbReference>
<keyword evidence="4 6" id="KW-0092">Biotin</keyword>
<dbReference type="EC" id="6.3.4.15" evidence="6"/>
<dbReference type="InterPro" id="IPR030855">
    <property type="entry name" value="Bifunct_BirA"/>
</dbReference>
<evidence type="ECO:0000259" key="7">
    <source>
        <dbReference type="PROSITE" id="PS51733"/>
    </source>
</evidence>
<dbReference type="InterPro" id="IPR004143">
    <property type="entry name" value="BPL_LPL_catalytic"/>
</dbReference>
<dbReference type="Pfam" id="PF03099">
    <property type="entry name" value="BPL_LplA_LipB"/>
    <property type="match status" value="1"/>
</dbReference>
<dbReference type="GO" id="GO:0004077">
    <property type="term" value="F:biotin--[biotin carboxyl-carrier protein] ligase activity"/>
    <property type="evidence" value="ECO:0007669"/>
    <property type="project" value="UniProtKB-EC"/>
</dbReference>
<organism evidence="8 9">
    <name type="scientific">Methylomonas rivi</name>
    <dbReference type="NCBI Taxonomy" id="2952226"/>
    <lineage>
        <taxon>Bacteria</taxon>
        <taxon>Pseudomonadati</taxon>
        <taxon>Pseudomonadota</taxon>
        <taxon>Gammaproteobacteria</taxon>
        <taxon>Methylococcales</taxon>
        <taxon>Methylococcaceae</taxon>
        <taxon>Methylomonas</taxon>
    </lineage>
</organism>
<dbReference type="Gene3D" id="3.30.930.10">
    <property type="entry name" value="Bira Bifunctional Protein, Domain 2"/>
    <property type="match status" value="1"/>
</dbReference>
<keyword evidence="2 6" id="KW-0547">Nucleotide-binding</keyword>
<accession>A0ABT1U0Z2</accession>
<comment type="function">
    <text evidence="6">Acts both as a biotin--[acetyl-CoA-carboxylase] ligase and a biotin-operon repressor. In the presence of ATP, BirA activates biotin to form the BirA-biotinyl-5'-adenylate (BirA-bio-5'-AMP or holoBirA) complex. HoloBirA can either transfer the biotinyl moiety to the biotin carboxyl carrier protein (BCCP) subunit of acetyl-CoA carboxylase, or bind to the biotin operator site and inhibit transcription of the operon.</text>
</comment>
<keyword evidence="6" id="KW-0805">Transcription regulation</keyword>
<dbReference type="InterPro" id="IPR004408">
    <property type="entry name" value="Biotin_CoA_COase_ligase"/>
</dbReference>
<comment type="caution">
    <text evidence="8">The sequence shown here is derived from an EMBL/GenBank/DDBJ whole genome shotgun (WGS) entry which is preliminary data.</text>
</comment>
<dbReference type="Pfam" id="PF08279">
    <property type="entry name" value="HTH_11"/>
    <property type="match status" value="1"/>
</dbReference>
<dbReference type="SUPFAM" id="SSF55681">
    <property type="entry name" value="Class II aaRS and biotin synthetases"/>
    <property type="match status" value="1"/>
</dbReference>
<evidence type="ECO:0000256" key="6">
    <source>
        <dbReference type="HAMAP-Rule" id="MF_00978"/>
    </source>
</evidence>
<dbReference type="Gene3D" id="2.30.30.100">
    <property type="match status" value="1"/>
</dbReference>
<comment type="catalytic activity">
    <reaction evidence="5 6">
        <text>biotin + L-lysyl-[protein] + ATP = N(6)-biotinyl-L-lysyl-[protein] + AMP + diphosphate + H(+)</text>
        <dbReference type="Rhea" id="RHEA:11756"/>
        <dbReference type="Rhea" id="RHEA-COMP:9752"/>
        <dbReference type="Rhea" id="RHEA-COMP:10505"/>
        <dbReference type="ChEBI" id="CHEBI:15378"/>
        <dbReference type="ChEBI" id="CHEBI:29969"/>
        <dbReference type="ChEBI" id="CHEBI:30616"/>
        <dbReference type="ChEBI" id="CHEBI:33019"/>
        <dbReference type="ChEBI" id="CHEBI:57586"/>
        <dbReference type="ChEBI" id="CHEBI:83144"/>
        <dbReference type="ChEBI" id="CHEBI:456215"/>
        <dbReference type="EC" id="6.3.4.15"/>
    </reaction>
</comment>
<keyword evidence="6" id="KW-0238">DNA-binding</keyword>
<protein>
    <recommendedName>
        <fullName evidence="6">Bifunctional ligase/repressor BirA</fullName>
    </recommendedName>
    <alternativeName>
        <fullName evidence="6">Biotin operon repressor</fullName>
    </alternativeName>
    <alternativeName>
        <fullName evidence="6">Biotin--[acetyl-CoA-carboxylase] ligase</fullName>
        <ecNumber evidence="6">6.3.4.15</ecNumber>
    </alternativeName>
    <alternativeName>
        <fullName evidence="6">Biotin--protein ligase</fullName>
    </alternativeName>
    <alternativeName>
        <fullName evidence="6">Biotin-[acetyl-CoA carboxylase] synthetase</fullName>
    </alternativeName>
</protein>
<dbReference type="CDD" id="cd16442">
    <property type="entry name" value="BPL"/>
    <property type="match status" value="1"/>
</dbReference>
<keyword evidence="1 6" id="KW-0436">Ligase</keyword>
<dbReference type="PANTHER" id="PTHR12835">
    <property type="entry name" value="BIOTIN PROTEIN LIGASE"/>
    <property type="match status" value="1"/>
</dbReference>
<dbReference type="InterPro" id="IPR003142">
    <property type="entry name" value="BPL_C"/>
</dbReference>
<comment type="caution">
    <text evidence="6">Lacks conserved residue(s) required for the propagation of feature annotation.</text>
</comment>
<comment type="similarity">
    <text evidence="6">Belongs to the biotin--protein ligase family.</text>
</comment>
<dbReference type="Proteomes" id="UP001524586">
    <property type="component" value="Unassembled WGS sequence"/>
</dbReference>
<dbReference type="InterPro" id="IPR013196">
    <property type="entry name" value="HTH_11"/>
</dbReference>
<keyword evidence="6" id="KW-0678">Repressor</keyword>
<keyword evidence="3 6" id="KW-0067">ATP-binding</keyword>
<name>A0ABT1U0Z2_9GAMM</name>
<dbReference type="PROSITE" id="PS51733">
    <property type="entry name" value="BPL_LPL_CATALYTIC"/>
    <property type="match status" value="1"/>
</dbReference>
<dbReference type="Pfam" id="PF02237">
    <property type="entry name" value="BPL_C"/>
    <property type="match status" value="1"/>
</dbReference>
<dbReference type="InterPro" id="IPR036388">
    <property type="entry name" value="WH-like_DNA-bd_sf"/>
</dbReference>
<dbReference type="EMBL" id="JANIBK010000010">
    <property type="protein sequence ID" value="MCQ8127500.1"/>
    <property type="molecule type" value="Genomic_DNA"/>
</dbReference>
<proteinExistence type="inferred from homology"/>
<dbReference type="InterPro" id="IPR045864">
    <property type="entry name" value="aa-tRNA-synth_II/BPL/LPL"/>
</dbReference>
<feature type="DNA-binding region" description="H-T-H motif" evidence="6">
    <location>
        <begin position="22"/>
        <end position="41"/>
    </location>
</feature>
<evidence type="ECO:0000313" key="8">
    <source>
        <dbReference type="EMBL" id="MCQ8127500.1"/>
    </source>
</evidence>
<evidence type="ECO:0000256" key="5">
    <source>
        <dbReference type="ARBA" id="ARBA00047846"/>
    </source>
</evidence>
<dbReference type="InterPro" id="IPR008988">
    <property type="entry name" value="Transcriptional_repressor_C"/>
</dbReference>
<feature type="domain" description="BPL/LPL catalytic" evidence="7">
    <location>
        <begin position="86"/>
        <end position="257"/>
    </location>
</feature>